<evidence type="ECO:0000256" key="7">
    <source>
        <dbReference type="SAM" id="Phobius"/>
    </source>
</evidence>
<keyword evidence="5 7" id="KW-0472">Membrane</keyword>
<feature type="region of interest" description="Disordered" evidence="6">
    <location>
        <begin position="1"/>
        <end position="63"/>
    </location>
</feature>
<dbReference type="Gene3D" id="2.40.128.260">
    <property type="entry name" value="Type IV secretion system, VirB10/TraB/TrbI"/>
    <property type="match status" value="1"/>
</dbReference>
<feature type="transmembrane region" description="Helical" evidence="7">
    <location>
        <begin position="77"/>
        <end position="97"/>
    </location>
</feature>
<dbReference type="KEGG" id="ntd:EGO55_09080"/>
<proteinExistence type="inferred from homology"/>
<dbReference type="GO" id="GO:0016020">
    <property type="term" value="C:membrane"/>
    <property type="evidence" value="ECO:0007669"/>
    <property type="project" value="UniProtKB-SubCell"/>
</dbReference>
<evidence type="ECO:0000256" key="2">
    <source>
        <dbReference type="ARBA" id="ARBA00010265"/>
    </source>
</evidence>
<evidence type="ECO:0000256" key="6">
    <source>
        <dbReference type="SAM" id="MobiDB-lite"/>
    </source>
</evidence>
<dbReference type="OrthoDB" id="9807354at2"/>
<dbReference type="RefSeq" id="WP_021689737.1">
    <property type="nucleotide sequence ID" value="NZ_BASZ01000004.1"/>
</dbReference>
<dbReference type="EMBL" id="BASZ01000004">
    <property type="protein sequence ID" value="GAD48830.1"/>
    <property type="molecule type" value="Genomic_DNA"/>
</dbReference>
<feature type="compositionally biased region" description="Polar residues" evidence="6">
    <location>
        <begin position="251"/>
        <end position="261"/>
    </location>
</feature>
<comment type="subcellular location">
    <subcellularLocation>
        <location evidence="1">Membrane</location>
        <topology evidence="1">Single-pass membrane protein</topology>
    </subcellularLocation>
</comment>
<gene>
    <name evidence="8" type="primary">trbI</name>
    <name evidence="8" type="ORF">NT2_04_02430</name>
</gene>
<dbReference type="Proteomes" id="UP000016568">
    <property type="component" value="Unassembled WGS sequence"/>
</dbReference>
<dbReference type="Pfam" id="PF03743">
    <property type="entry name" value="TrbI"/>
    <property type="match status" value="1"/>
</dbReference>
<keyword evidence="4 7" id="KW-1133">Transmembrane helix</keyword>
<dbReference type="InterPro" id="IPR005498">
    <property type="entry name" value="T4SS_VirB10/TraB/TrbI"/>
</dbReference>
<dbReference type="AlphaFoldDB" id="U2YK19"/>
<feature type="compositionally biased region" description="Basic and acidic residues" evidence="6">
    <location>
        <begin position="240"/>
        <end position="250"/>
    </location>
</feature>
<keyword evidence="3 7" id="KW-0812">Transmembrane</keyword>
<dbReference type="eggNOG" id="COG2948">
    <property type="taxonomic scope" value="Bacteria"/>
</dbReference>
<keyword evidence="9" id="KW-1185">Reference proteome</keyword>
<evidence type="ECO:0000313" key="9">
    <source>
        <dbReference type="Proteomes" id="UP000016568"/>
    </source>
</evidence>
<organism evidence="8 9">
    <name type="scientific">Caenibius tardaugens NBRC 16725</name>
    <dbReference type="NCBI Taxonomy" id="1219035"/>
    <lineage>
        <taxon>Bacteria</taxon>
        <taxon>Pseudomonadati</taxon>
        <taxon>Pseudomonadota</taxon>
        <taxon>Alphaproteobacteria</taxon>
        <taxon>Sphingomonadales</taxon>
        <taxon>Erythrobacteraceae</taxon>
        <taxon>Caenibius</taxon>
    </lineage>
</organism>
<name>U2YK19_9SPHN</name>
<dbReference type="InterPro" id="IPR042217">
    <property type="entry name" value="T4SS_VirB10/TrbI"/>
</dbReference>
<comment type="caution">
    <text evidence="8">The sequence shown here is derived from an EMBL/GenBank/DDBJ whole genome shotgun (WGS) entry which is preliminary data.</text>
</comment>
<evidence type="ECO:0000313" key="8">
    <source>
        <dbReference type="EMBL" id="GAD48830.1"/>
    </source>
</evidence>
<comment type="similarity">
    <text evidence="2">Belongs to the TrbI/VirB10 family.</text>
</comment>
<sequence>MSSDENRLSPIEGPEREEGAVLHAAPLSEADHENEPDSGPDDAADTQALRGPEPLADPAGFQLRGDAPRVMRLSRKAMATLGAVGALAVCGALTFALQSRDRAAPEELYNTDSRAVTEQVSMAPRDYSELPPGVPQLGDPLPGDLGGPILAAQQGDGTGDPTVPPPAGAQAMTPEELAAQRAAQEREAALASRLFLGGQAGSGAAASASSGATPGLDLAALGAAVPAGPEQADGPNMQRAKREFVERSPESRTVNSGQVTPPVSPHVVQAGSVIAAALITGISSDLPGQVTAQVTQSVYDSPTGRTLLIPQGSRLIGNYDAEVAFGQRRVLLVWDRLILPDGRSLILDRQPAGDPAGYAGLEDRVNEHWGGILRAAGLSTLLSIGAELGTDSEDDIARAIRDGGQNTLNQAGQEIVRRQLNIQPTLTVRPGYPVRVLVSRDLVLSPWRQTR</sequence>
<feature type="compositionally biased region" description="Basic and acidic residues" evidence="6">
    <location>
        <begin position="1"/>
        <end position="20"/>
    </location>
</feature>
<protein>
    <submittedName>
        <fullName evidence="8">Conjugal transfer protein TrbI</fullName>
    </submittedName>
</protein>
<accession>U2YK19</accession>
<feature type="region of interest" description="Disordered" evidence="6">
    <location>
        <begin position="226"/>
        <end position="263"/>
    </location>
</feature>
<evidence type="ECO:0000256" key="1">
    <source>
        <dbReference type="ARBA" id="ARBA00004167"/>
    </source>
</evidence>
<evidence type="ECO:0000256" key="4">
    <source>
        <dbReference type="ARBA" id="ARBA00022989"/>
    </source>
</evidence>
<evidence type="ECO:0000256" key="3">
    <source>
        <dbReference type="ARBA" id="ARBA00022692"/>
    </source>
</evidence>
<reference evidence="8 9" key="1">
    <citation type="submission" date="2013-09" db="EMBL/GenBank/DDBJ databases">
        <title>Whole genome shotgun sequence of Novosphingobium tardaugens NBRC 16725.</title>
        <authorList>
            <person name="Isaki S."/>
            <person name="Hosoyama A."/>
            <person name="Tsuchikane K."/>
            <person name="Katsumata H."/>
            <person name="Ando Y."/>
            <person name="Yamazaki S."/>
            <person name="Fujita N."/>
        </authorList>
    </citation>
    <scope>NUCLEOTIDE SEQUENCE [LARGE SCALE GENOMIC DNA]</scope>
    <source>
        <strain evidence="8 9">NBRC 16725</strain>
    </source>
</reference>
<dbReference type="CDD" id="cd16429">
    <property type="entry name" value="VirB10"/>
    <property type="match status" value="1"/>
</dbReference>
<evidence type="ECO:0000256" key="5">
    <source>
        <dbReference type="ARBA" id="ARBA00023136"/>
    </source>
</evidence>